<comment type="caution">
    <text evidence="3">The sequence shown here is derived from an EMBL/GenBank/DDBJ whole genome shotgun (WGS) entry which is preliminary data.</text>
</comment>
<dbReference type="PANTHER" id="PTHR33755:SF7">
    <property type="entry name" value="TOXIN MODULE OF TOXIN-ANTITOXIN SYSTEM RELE_STBE FAMILY"/>
    <property type="match status" value="1"/>
</dbReference>
<dbReference type="AlphaFoldDB" id="A0A1S1HMQ2"/>
<organism evidence="3 4">
    <name type="scientific">Providencia stuartii</name>
    <dbReference type="NCBI Taxonomy" id="588"/>
    <lineage>
        <taxon>Bacteria</taxon>
        <taxon>Pseudomonadati</taxon>
        <taxon>Pseudomonadota</taxon>
        <taxon>Gammaproteobacteria</taxon>
        <taxon>Enterobacterales</taxon>
        <taxon>Morganellaceae</taxon>
        <taxon>Providencia</taxon>
    </lineage>
</organism>
<name>A0A1S1HMQ2_PROST</name>
<reference evidence="3 4" key="1">
    <citation type="submission" date="2016-03" db="EMBL/GenBank/DDBJ databases">
        <title>Genome sequence of Providencia stuartii strain, isolated from the salivary glands of larval Lucilia sericata.</title>
        <authorList>
            <person name="Yuan Y."/>
            <person name="Zhang Y."/>
            <person name="Fu S."/>
            <person name="Crippen T.L."/>
            <person name="Visi D."/>
            <person name="Benbow M.E."/>
            <person name="Allen M."/>
            <person name="Tomberlin J.K."/>
            <person name="Sze S.-H."/>
            <person name="Tarone A.M."/>
        </authorList>
    </citation>
    <scope>NUCLEOTIDE SEQUENCE [LARGE SCALE GENOMIC DNA]</scope>
    <source>
        <strain evidence="3 4">Crippen</strain>
    </source>
</reference>
<dbReference type="Gene3D" id="3.30.2310.20">
    <property type="entry name" value="RelE-like"/>
    <property type="match status" value="1"/>
</dbReference>
<gene>
    <name evidence="3" type="ORF">A3Q29_21335</name>
</gene>
<proteinExistence type="inferred from homology"/>
<dbReference type="EMBL" id="LVIE01000193">
    <property type="protein sequence ID" value="OHT23092.1"/>
    <property type="molecule type" value="Genomic_DNA"/>
</dbReference>
<evidence type="ECO:0000256" key="2">
    <source>
        <dbReference type="ARBA" id="ARBA00022649"/>
    </source>
</evidence>
<dbReference type="Pfam" id="PF05016">
    <property type="entry name" value="ParE_toxin"/>
    <property type="match status" value="1"/>
</dbReference>
<dbReference type="SUPFAM" id="SSF143011">
    <property type="entry name" value="RelE-like"/>
    <property type="match status" value="1"/>
</dbReference>
<accession>A0A1S1HMQ2</accession>
<keyword evidence="4" id="KW-1185">Reference proteome</keyword>
<dbReference type="InterPro" id="IPR035093">
    <property type="entry name" value="RelE/ParE_toxin_dom_sf"/>
</dbReference>
<dbReference type="Proteomes" id="UP000179588">
    <property type="component" value="Unassembled WGS sequence"/>
</dbReference>
<sequence>MKLQWTSKALSDLSRVYDFLAQTHPVAAARVVQTLTQFPESLLVKNPRIGEQLFQFTPHEVRRVFVMDYELRYEIIDTTLYVLRLWHTREDR</sequence>
<evidence type="ECO:0000313" key="4">
    <source>
        <dbReference type="Proteomes" id="UP000179588"/>
    </source>
</evidence>
<keyword evidence="2" id="KW-1277">Toxin-antitoxin system</keyword>
<evidence type="ECO:0000313" key="3">
    <source>
        <dbReference type="EMBL" id="OHT23092.1"/>
    </source>
</evidence>
<evidence type="ECO:0000256" key="1">
    <source>
        <dbReference type="ARBA" id="ARBA00006226"/>
    </source>
</evidence>
<comment type="similarity">
    <text evidence="1">Belongs to the RelE toxin family.</text>
</comment>
<protein>
    <submittedName>
        <fullName evidence="3">Plasmid stabilization protein</fullName>
    </submittedName>
</protein>
<dbReference type="PANTHER" id="PTHR33755">
    <property type="entry name" value="TOXIN PARE1-RELATED"/>
    <property type="match status" value="1"/>
</dbReference>
<dbReference type="InterPro" id="IPR007712">
    <property type="entry name" value="RelE/ParE_toxin"/>
</dbReference>
<dbReference type="InterPro" id="IPR051803">
    <property type="entry name" value="TA_system_RelE-like_toxin"/>
</dbReference>